<feature type="region of interest" description="Disordered" evidence="1">
    <location>
        <begin position="118"/>
        <end position="142"/>
    </location>
</feature>
<accession>A0A6A6VBI8</accession>
<keyword evidence="3" id="KW-1185">Reference proteome</keyword>
<sequence>MHNLDDAAADYIMAPATSAALTNKFNELYPRIMRETNGDLRFIEQHDPENLTTIAQPFAFVCDYVREVRLSVNVDAARERGVPQESWNALSDLRDMIAPREKIGWFIVVNGDVDRRWDNPDQEAGVSDGESSDLPSSSTGRTGLFREWFSGKVRRAKSTRELSA</sequence>
<reference evidence="2" key="1">
    <citation type="journal article" date="2020" name="Stud. Mycol.">
        <title>101 Dothideomycetes genomes: a test case for predicting lifestyles and emergence of pathogens.</title>
        <authorList>
            <person name="Haridas S."/>
            <person name="Albert R."/>
            <person name="Binder M."/>
            <person name="Bloem J."/>
            <person name="Labutti K."/>
            <person name="Salamov A."/>
            <person name="Andreopoulos B."/>
            <person name="Baker S."/>
            <person name="Barry K."/>
            <person name="Bills G."/>
            <person name="Bluhm B."/>
            <person name="Cannon C."/>
            <person name="Castanera R."/>
            <person name="Culley D."/>
            <person name="Daum C."/>
            <person name="Ezra D."/>
            <person name="Gonzalez J."/>
            <person name="Henrissat B."/>
            <person name="Kuo A."/>
            <person name="Liang C."/>
            <person name="Lipzen A."/>
            <person name="Lutzoni F."/>
            <person name="Magnuson J."/>
            <person name="Mondo S."/>
            <person name="Nolan M."/>
            <person name="Ohm R."/>
            <person name="Pangilinan J."/>
            <person name="Park H.-J."/>
            <person name="Ramirez L."/>
            <person name="Alfaro M."/>
            <person name="Sun H."/>
            <person name="Tritt A."/>
            <person name="Yoshinaga Y."/>
            <person name="Zwiers L.-H."/>
            <person name="Turgeon B."/>
            <person name="Goodwin S."/>
            <person name="Spatafora J."/>
            <person name="Crous P."/>
            <person name="Grigoriev I."/>
        </authorList>
    </citation>
    <scope>NUCLEOTIDE SEQUENCE</scope>
    <source>
        <strain evidence="2">CBS 119925</strain>
    </source>
</reference>
<gene>
    <name evidence="2" type="ORF">M011DRAFT_467984</name>
</gene>
<dbReference type="OrthoDB" id="371463at2759"/>
<protein>
    <submittedName>
        <fullName evidence="2">Uncharacterized protein</fullName>
    </submittedName>
</protein>
<dbReference type="Proteomes" id="UP000799440">
    <property type="component" value="Unassembled WGS sequence"/>
</dbReference>
<organism evidence="2 3">
    <name type="scientific">Sporormia fimetaria CBS 119925</name>
    <dbReference type="NCBI Taxonomy" id="1340428"/>
    <lineage>
        <taxon>Eukaryota</taxon>
        <taxon>Fungi</taxon>
        <taxon>Dikarya</taxon>
        <taxon>Ascomycota</taxon>
        <taxon>Pezizomycotina</taxon>
        <taxon>Dothideomycetes</taxon>
        <taxon>Pleosporomycetidae</taxon>
        <taxon>Pleosporales</taxon>
        <taxon>Sporormiaceae</taxon>
        <taxon>Sporormia</taxon>
    </lineage>
</organism>
<proteinExistence type="predicted"/>
<feature type="compositionally biased region" description="Low complexity" evidence="1">
    <location>
        <begin position="127"/>
        <end position="138"/>
    </location>
</feature>
<name>A0A6A6VBI8_9PLEO</name>
<evidence type="ECO:0000313" key="3">
    <source>
        <dbReference type="Proteomes" id="UP000799440"/>
    </source>
</evidence>
<evidence type="ECO:0000313" key="2">
    <source>
        <dbReference type="EMBL" id="KAF2747094.1"/>
    </source>
</evidence>
<evidence type="ECO:0000256" key="1">
    <source>
        <dbReference type="SAM" id="MobiDB-lite"/>
    </source>
</evidence>
<dbReference type="AlphaFoldDB" id="A0A6A6VBI8"/>
<dbReference type="EMBL" id="MU006574">
    <property type="protein sequence ID" value="KAF2747094.1"/>
    <property type="molecule type" value="Genomic_DNA"/>
</dbReference>